<protein>
    <submittedName>
        <fullName evidence="1">Uncharacterized protein</fullName>
    </submittedName>
</protein>
<sequence length="52" mass="5427">MIELAETAMFVGASLTGVTLTVTVREVLEADPSLLTTVRLRAVVVGASLVLL</sequence>
<keyword evidence="2" id="KW-1185">Reference proteome</keyword>
<accession>H6SM48</accession>
<dbReference type="EMBL" id="HE663493">
    <property type="protein sequence ID" value="CCG09063.1"/>
    <property type="molecule type" value="Genomic_DNA"/>
</dbReference>
<gene>
    <name evidence="1" type="ORF">RSPPHO_02437</name>
</gene>
<dbReference type="Proteomes" id="UP000033220">
    <property type="component" value="Chromosome DSM 122"/>
</dbReference>
<proteinExistence type="predicted"/>
<evidence type="ECO:0000313" key="1">
    <source>
        <dbReference type="EMBL" id="CCG09063.1"/>
    </source>
</evidence>
<name>H6SM48_PARPM</name>
<dbReference type="AlphaFoldDB" id="H6SM48"/>
<dbReference type="HOGENOM" id="CLU_3084208_0_0_5"/>
<dbReference type="KEGG" id="rpm:RSPPHO_02437"/>
<organism evidence="1 2">
    <name type="scientific">Pararhodospirillum photometricum DSM 122</name>
    <dbReference type="NCBI Taxonomy" id="1150469"/>
    <lineage>
        <taxon>Bacteria</taxon>
        <taxon>Pseudomonadati</taxon>
        <taxon>Pseudomonadota</taxon>
        <taxon>Alphaproteobacteria</taxon>
        <taxon>Rhodospirillales</taxon>
        <taxon>Rhodospirillaceae</taxon>
        <taxon>Pararhodospirillum</taxon>
    </lineage>
</organism>
<evidence type="ECO:0000313" key="2">
    <source>
        <dbReference type="Proteomes" id="UP000033220"/>
    </source>
</evidence>
<reference evidence="1 2" key="1">
    <citation type="submission" date="2012-02" db="EMBL/GenBank/DDBJ databases">
        <title>Shotgun genome sequence of Phaeospirillum photometricum DSM 122.</title>
        <authorList>
            <person name="Duquesne K."/>
            <person name="Sturgis J."/>
        </authorList>
    </citation>
    <scope>NUCLEOTIDE SEQUENCE [LARGE SCALE GENOMIC DNA]</scope>
    <source>
        <strain evidence="2">DSM122</strain>
    </source>
</reference>